<dbReference type="InterPro" id="IPR003593">
    <property type="entry name" value="AAA+_ATPase"/>
</dbReference>
<dbReference type="NCBIfam" id="TIGR02142">
    <property type="entry name" value="modC_ABC"/>
    <property type="match status" value="1"/>
</dbReference>
<dbReference type="GO" id="GO:0016020">
    <property type="term" value="C:membrane"/>
    <property type="evidence" value="ECO:0007669"/>
    <property type="project" value="InterPro"/>
</dbReference>
<keyword evidence="13" id="KW-1185">Reference proteome</keyword>
<dbReference type="InterPro" id="IPR050334">
    <property type="entry name" value="Molybdenum_import_ModC"/>
</dbReference>
<proteinExistence type="predicted"/>
<evidence type="ECO:0000313" key="13">
    <source>
        <dbReference type="Proteomes" id="UP000366872"/>
    </source>
</evidence>
<keyword evidence="2" id="KW-1003">Cell membrane</keyword>
<dbReference type="InterPro" id="IPR011868">
    <property type="entry name" value="ModC_ABC_ATP-bd"/>
</dbReference>
<accession>A0A6C2U9G3</accession>
<dbReference type="AlphaFoldDB" id="A0A6C2U9G3"/>
<dbReference type="PROSITE" id="PS50893">
    <property type="entry name" value="ABC_TRANSPORTER_2"/>
    <property type="match status" value="1"/>
</dbReference>
<gene>
    <name evidence="12" type="primary">fbpC_2</name>
    <name evidence="12" type="ORF">PDESU_04614</name>
</gene>
<keyword evidence="1" id="KW-0813">Transport</keyword>
<evidence type="ECO:0000256" key="5">
    <source>
        <dbReference type="ARBA" id="ARBA00022741"/>
    </source>
</evidence>
<dbReference type="SMART" id="SM00382">
    <property type="entry name" value="AAA"/>
    <property type="match status" value="1"/>
</dbReference>
<dbReference type="InterPro" id="IPR017871">
    <property type="entry name" value="ABC_transporter-like_CS"/>
</dbReference>
<dbReference type="SUPFAM" id="SSF50331">
    <property type="entry name" value="MOP-like"/>
    <property type="match status" value="1"/>
</dbReference>
<protein>
    <submittedName>
        <fullName evidence="12">Fe(3+) ions import ATP-binding protein FbpC</fullName>
    </submittedName>
</protein>
<sequence length="362" mass="40035">MKLDVDIYLKQGRFLLDAQFKCFESALGIFGPSGCGKSTLFRALAGLVRPDGGHIILGGQTLFDASRRVFVPPHRRHIGLVFQDARLFPHWSVEQNLRAGECVKGRTLDRPYSFDDIVELLNIGHLIHRAVDDLSGGEKQRIAIGRTLLSNPRLMLMDEPVSGLDVSLKSQILPFLAQVHQSLKIPTVLISHDLGEILQLTDQLLLMREGSVVGNNTLDQLVRNPATLSELKGADLTNMIRVRVRKHDETKGITLLEVPRNPDYTIEMKRDSGLEPGREISLGIAANQIVLATQRMGSISIRNQLPGSVLKIIHTDDRSICHIETPAGILFAEITPGTEQELGLCEGSATWVLFKGLSIERI</sequence>
<dbReference type="PANTHER" id="PTHR43514">
    <property type="entry name" value="ABC TRANSPORTER I FAMILY MEMBER 10"/>
    <property type="match status" value="1"/>
</dbReference>
<evidence type="ECO:0000256" key="6">
    <source>
        <dbReference type="ARBA" id="ARBA00022840"/>
    </source>
</evidence>
<reference evidence="12 13" key="1">
    <citation type="submission" date="2019-04" db="EMBL/GenBank/DDBJ databases">
        <authorList>
            <person name="Van Vliet M D."/>
        </authorList>
    </citation>
    <scope>NUCLEOTIDE SEQUENCE [LARGE SCALE GENOMIC DNA]</scope>
    <source>
        <strain evidence="12 13">F1</strain>
    </source>
</reference>
<feature type="domain" description="Mop" evidence="11">
    <location>
        <begin position="298"/>
        <end position="362"/>
    </location>
</feature>
<dbReference type="GO" id="GO:0005524">
    <property type="term" value="F:ATP binding"/>
    <property type="evidence" value="ECO:0007669"/>
    <property type="project" value="UniProtKB-KW"/>
</dbReference>
<dbReference type="GO" id="GO:0016887">
    <property type="term" value="F:ATP hydrolysis activity"/>
    <property type="evidence" value="ECO:0007669"/>
    <property type="project" value="InterPro"/>
</dbReference>
<dbReference type="Proteomes" id="UP000366872">
    <property type="component" value="Unassembled WGS sequence"/>
</dbReference>
<evidence type="ECO:0000256" key="4">
    <source>
        <dbReference type="ARBA" id="ARBA00022519"/>
    </source>
</evidence>
<evidence type="ECO:0000256" key="1">
    <source>
        <dbReference type="ARBA" id="ARBA00022448"/>
    </source>
</evidence>
<evidence type="ECO:0000256" key="3">
    <source>
        <dbReference type="ARBA" id="ARBA00022505"/>
    </source>
</evidence>
<evidence type="ECO:0000313" key="12">
    <source>
        <dbReference type="EMBL" id="VGO16024.1"/>
    </source>
</evidence>
<dbReference type="Gene3D" id="2.40.50.100">
    <property type="match status" value="1"/>
</dbReference>
<dbReference type="Pfam" id="PF00005">
    <property type="entry name" value="ABC_tran"/>
    <property type="match status" value="1"/>
</dbReference>
<dbReference type="InterPro" id="IPR027417">
    <property type="entry name" value="P-loop_NTPase"/>
</dbReference>
<organism evidence="12 13">
    <name type="scientific">Pontiella desulfatans</name>
    <dbReference type="NCBI Taxonomy" id="2750659"/>
    <lineage>
        <taxon>Bacteria</taxon>
        <taxon>Pseudomonadati</taxon>
        <taxon>Kiritimatiellota</taxon>
        <taxon>Kiritimatiellia</taxon>
        <taxon>Kiritimatiellales</taxon>
        <taxon>Pontiellaceae</taxon>
        <taxon>Pontiella</taxon>
    </lineage>
</organism>
<dbReference type="GO" id="GO:0140359">
    <property type="term" value="F:ABC-type transporter activity"/>
    <property type="evidence" value="ECO:0007669"/>
    <property type="project" value="InterPro"/>
</dbReference>
<dbReference type="EMBL" id="CAAHFG010000003">
    <property type="protein sequence ID" value="VGO16024.1"/>
    <property type="molecule type" value="Genomic_DNA"/>
</dbReference>
<keyword evidence="5" id="KW-0547">Nucleotide-binding</keyword>
<dbReference type="InterPro" id="IPR008995">
    <property type="entry name" value="Mo/tungstate-bd_C_term_dom"/>
</dbReference>
<evidence type="ECO:0000259" key="11">
    <source>
        <dbReference type="PROSITE" id="PS51866"/>
    </source>
</evidence>
<evidence type="ECO:0000256" key="7">
    <source>
        <dbReference type="ARBA" id="ARBA00022967"/>
    </source>
</evidence>
<dbReference type="InterPro" id="IPR005116">
    <property type="entry name" value="Transp-assoc_OB_typ1"/>
</dbReference>
<evidence type="ECO:0000256" key="2">
    <source>
        <dbReference type="ARBA" id="ARBA00022475"/>
    </source>
</evidence>
<dbReference type="SUPFAM" id="SSF52540">
    <property type="entry name" value="P-loop containing nucleoside triphosphate hydrolases"/>
    <property type="match status" value="1"/>
</dbReference>
<keyword evidence="6 12" id="KW-0067">ATP-binding</keyword>
<dbReference type="PROSITE" id="PS00211">
    <property type="entry name" value="ABC_TRANSPORTER_1"/>
    <property type="match status" value="1"/>
</dbReference>
<dbReference type="Gene3D" id="3.40.50.300">
    <property type="entry name" value="P-loop containing nucleotide triphosphate hydrolases"/>
    <property type="match status" value="1"/>
</dbReference>
<evidence type="ECO:0000256" key="9">
    <source>
        <dbReference type="PROSITE-ProRule" id="PRU01213"/>
    </source>
</evidence>
<dbReference type="PROSITE" id="PS51866">
    <property type="entry name" value="MOP"/>
    <property type="match status" value="1"/>
</dbReference>
<dbReference type="Pfam" id="PF03459">
    <property type="entry name" value="TOBE"/>
    <property type="match status" value="1"/>
</dbReference>
<name>A0A6C2U9G3_PONDE</name>
<evidence type="ECO:0000256" key="8">
    <source>
        <dbReference type="ARBA" id="ARBA00023136"/>
    </source>
</evidence>
<dbReference type="InterPro" id="IPR003439">
    <property type="entry name" value="ABC_transporter-like_ATP-bd"/>
</dbReference>
<dbReference type="PANTHER" id="PTHR43514:SF4">
    <property type="entry name" value="ABC TRANSPORTER I FAMILY MEMBER 10"/>
    <property type="match status" value="1"/>
</dbReference>
<keyword evidence="4" id="KW-0997">Cell inner membrane</keyword>
<dbReference type="InterPro" id="IPR004606">
    <property type="entry name" value="Mop_domain"/>
</dbReference>
<dbReference type="RefSeq" id="WP_136081583.1">
    <property type="nucleotide sequence ID" value="NZ_CAAHFG010000003.1"/>
</dbReference>
<evidence type="ECO:0000259" key="10">
    <source>
        <dbReference type="PROSITE" id="PS50893"/>
    </source>
</evidence>
<dbReference type="GO" id="GO:0015098">
    <property type="term" value="F:molybdate ion transmembrane transporter activity"/>
    <property type="evidence" value="ECO:0007669"/>
    <property type="project" value="InterPro"/>
</dbReference>
<feature type="domain" description="ABC transporter" evidence="10">
    <location>
        <begin position="1"/>
        <end position="234"/>
    </location>
</feature>
<keyword evidence="7" id="KW-1278">Translocase</keyword>
<keyword evidence="3 9" id="KW-0500">Molybdenum</keyword>
<keyword evidence="8" id="KW-0472">Membrane</keyword>